<dbReference type="OrthoDB" id="8587856at2"/>
<feature type="chain" id="PRO_5001601866" description="Solute-binding protein family 3/N-terminal domain-containing protein" evidence="1">
    <location>
        <begin position="21"/>
        <end position="269"/>
    </location>
</feature>
<gene>
    <name evidence="2" type="ORF">B597_018565</name>
</gene>
<dbReference type="HOGENOM" id="CLU_064076_1_0_6"/>
<keyword evidence="1" id="KW-0732">Signal</keyword>
<evidence type="ECO:0000313" key="2">
    <source>
        <dbReference type="EMBL" id="EWC39758.1"/>
    </source>
</evidence>
<evidence type="ECO:0000256" key="1">
    <source>
        <dbReference type="SAM" id="SignalP"/>
    </source>
</evidence>
<dbReference type="Gene3D" id="3.40.190.10">
    <property type="entry name" value="Periplasmic binding protein-like II"/>
    <property type="match status" value="2"/>
</dbReference>
<feature type="signal peptide" evidence="1">
    <location>
        <begin position="1"/>
        <end position="20"/>
    </location>
</feature>
<evidence type="ECO:0000313" key="3">
    <source>
        <dbReference type="Proteomes" id="UP000026923"/>
    </source>
</evidence>
<reference evidence="2 3" key="1">
    <citation type="journal article" date="2013" name="Genome Announc.">
        <title>Draft Genome of the Nitrogen-Fixing Bacterium Pseudomonas stutzeri Strain KOS6 Isolated from Industrial Hydrocarbon Sludge.</title>
        <authorList>
            <person name="Grigoryeva T.V."/>
            <person name="Laikov A.V."/>
            <person name="Naumova R.P."/>
            <person name="Manolov A.I."/>
            <person name="Larin A.K."/>
            <person name="Karpova I.Y."/>
            <person name="Semashko T.A."/>
            <person name="Alexeev D.G."/>
            <person name="Kostryukova E.S."/>
            <person name="Muller R."/>
            <person name="Govorun V.M."/>
        </authorList>
    </citation>
    <scope>NUCLEOTIDE SEQUENCE [LARGE SCALE GENOMIC DNA]</scope>
    <source>
        <strain evidence="2 3">KOS6</strain>
    </source>
</reference>
<accession>A0A061JMA9</accession>
<dbReference type="EMBL" id="AMCZ02000031">
    <property type="protein sequence ID" value="EWC39758.1"/>
    <property type="molecule type" value="Genomic_DNA"/>
</dbReference>
<dbReference type="PANTHER" id="PTHR38834:SF3">
    <property type="entry name" value="SOLUTE-BINDING PROTEIN FAMILY 3_N-TERMINAL DOMAIN-CONTAINING PROTEIN"/>
    <property type="match status" value="1"/>
</dbReference>
<proteinExistence type="predicted"/>
<dbReference type="RefSeq" id="WP_003296785.1">
    <property type="nucleotide sequence ID" value="NZ_KK020676.1"/>
</dbReference>
<sequence length="269" mass="29441">MARSRITGALFVLLVGAAFAARAELPARDEITLQTDSFPPFNMAPNGKGFARGDDIEGIAADTVRDVFQRAGIAYNLTLRGPLSRLYDQTRQQAAHGLFSVARTPQNDSLFKWVGPLAHHDSVLLARASSGLAFDNLTQARGYRIGGQANGSVSLFLQSQGIDTSNSLNDAENLRKLLTERIDLWAVADPAWRYYARQQGVDEHQLQVVLSFHSEPLYLALNRDVPDQVVNRLQAALDEVIAEGYAGCSKTPDLCYLIQQRGKALAGSR</sequence>
<dbReference type="PANTHER" id="PTHR38834">
    <property type="entry name" value="PERIPLASMIC SUBSTRATE BINDING PROTEIN FAMILY 3"/>
    <property type="match status" value="1"/>
</dbReference>
<protein>
    <recommendedName>
        <fullName evidence="4">Solute-binding protein family 3/N-terminal domain-containing protein</fullName>
    </recommendedName>
</protein>
<evidence type="ECO:0008006" key="4">
    <source>
        <dbReference type="Google" id="ProtNLM"/>
    </source>
</evidence>
<dbReference type="eggNOG" id="COG0834">
    <property type="taxonomic scope" value="Bacteria"/>
</dbReference>
<dbReference type="AlphaFoldDB" id="A0A061JMA9"/>
<dbReference type="Proteomes" id="UP000026923">
    <property type="component" value="Unassembled WGS sequence"/>
</dbReference>
<name>A0A061JMA9_STUST</name>
<organism evidence="2 3">
    <name type="scientific">Stutzerimonas stutzeri KOS6</name>
    <dbReference type="NCBI Taxonomy" id="1218352"/>
    <lineage>
        <taxon>Bacteria</taxon>
        <taxon>Pseudomonadati</taxon>
        <taxon>Pseudomonadota</taxon>
        <taxon>Gammaproteobacteria</taxon>
        <taxon>Pseudomonadales</taxon>
        <taxon>Pseudomonadaceae</taxon>
        <taxon>Stutzerimonas</taxon>
    </lineage>
</organism>
<comment type="caution">
    <text evidence="2">The sequence shown here is derived from an EMBL/GenBank/DDBJ whole genome shotgun (WGS) entry which is preliminary data.</text>
</comment>
<dbReference type="SUPFAM" id="SSF53850">
    <property type="entry name" value="Periplasmic binding protein-like II"/>
    <property type="match status" value="1"/>
</dbReference>